<gene>
    <name evidence="2" type="ORF">FRX48_03473</name>
</gene>
<evidence type="ECO:0000313" key="2">
    <source>
        <dbReference type="EMBL" id="KAA6412482.1"/>
    </source>
</evidence>
<proteinExistence type="predicted"/>
<feature type="compositionally biased region" description="Low complexity" evidence="1">
    <location>
        <begin position="142"/>
        <end position="152"/>
    </location>
</feature>
<name>A0A5M8PTY2_9LECA</name>
<feature type="region of interest" description="Disordered" evidence="1">
    <location>
        <begin position="119"/>
        <end position="163"/>
    </location>
</feature>
<feature type="compositionally biased region" description="Basic and acidic residues" evidence="1">
    <location>
        <begin position="121"/>
        <end position="132"/>
    </location>
</feature>
<reference evidence="2 3" key="1">
    <citation type="submission" date="2019-09" db="EMBL/GenBank/DDBJ databases">
        <title>The hologenome of the rock-dwelling lichen Lasallia pustulata.</title>
        <authorList>
            <person name="Greshake Tzovaras B."/>
            <person name="Segers F."/>
            <person name="Bicker A."/>
            <person name="Dal Grande F."/>
            <person name="Otte J."/>
            <person name="Hankeln T."/>
            <person name="Schmitt I."/>
            <person name="Ebersberger I."/>
        </authorList>
    </citation>
    <scope>NUCLEOTIDE SEQUENCE [LARGE SCALE GENOMIC DNA]</scope>
    <source>
        <strain evidence="2">A1-1</strain>
    </source>
</reference>
<organism evidence="2 3">
    <name type="scientific">Lasallia pustulata</name>
    <dbReference type="NCBI Taxonomy" id="136370"/>
    <lineage>
        <taxon>Eukaryota</taxon>
        <taxon>Fungi</taxon>
        <taxon>Dikarya</taxon>
        <taxon>Ascomycota</taxon>
        <taxon>Pezizomycotina</taxon>
        <taxon>Lecanoromycetes</taxon>
        <taxon>OSLEUM clade</taxon>
        <taxon>Umbilicariomycetidae</taxon>
        <taxon>Umbilicariales</taxon>
        <taxon>Umbilicariaceae</taxon>
        <taxon>Lasallia</taxon>
    </lineage>
</organism>
<dbReference type="AlphaFoldDB" id="A0A5M8PTY2"/>
<sequence>MSSSFQDPEYHNPLTRNCGACGAFGDWRHNFEPSVYKKKMLEVRNSAEANPQTSILGPYTCKKCEGKMKAIMRDEARMTRDHNKEAAIEQQVHGNAPTAGEAAHQGAPAFGTHLDAFRGTTKSDHARETERLMEEDDVTWISGGASAAQAAAPNRSNKKRSRD</sequence>
<dbReference type="Proteomes" id="UP000324767">
    <property type="component" value="Unassembled WGS sequence"/>
</dbReference>
<dbReference type="EMBL" id="VXIT01000005">
    <property type="protein sequence ID" value="KAA6412482.1"/>
    <property type="molecule type" value="Genomic_DNA"/>
</dbReference>
<protein>
    <submittedName>
        <fullName evidence="2">Uncharacterized protein</fullName>
    </submittedName>
</protein>
<evidence type="ECO:0000313" key="3">
    <source>
        <dbReference type="Proteomes" id="UP000324767"/>
    </source>
</evidence>
<comment type="caution">
    <text evidence="2">The sequence shown here is derived from an EMBL/GenBank/DDBJ whole genome shotgun (WGS) entry which is preliminary data.</text>
</comment>
<accession>A0A5M8PTY2</accession>
<evidence type="ECO:0000256" key="1">
    <source>
        <dbReference type="SAM" id="MobiDB-lite"/>
    </source>
</evidence>